<evidence type="ECO:0000256" key="5">
    <source>
        <dbReference type="ARBA" id="ARBA00022825"/>
    </source>
</evidence>
<sequence>MTFAHLSPQALAEVRQAAISVGFADTEQLKALTSSMEPAYVAVAAQGGNPLARLISLLNRMNTTRALVSGEVPMWEWLNQAIPLSGGLPEEMVFRRALEIVSPDGVARPGTAPTDVPREVPDEVAALPVADGDLEVVILKDDTLAVDFLHIGVEVARSVAKVVVHRHFDGVPSTVAGGAPEVGDGTAWMIGPRLLITNHHVVNARIGLDAKVASDLDFALQGRTAKVEFDFYRLDSAPHRTRSVECVAADRELDYAILRLADDPPPRPPLRLRPSPLLKPRGRELDERVNVLQHPGGNPMRLGFRNNYVVTGTADHLSYLTDTAGGSSGSPICDDAWSVVALHRGWRVIPGDPLTVRGQEVKQENYGTPIGRILDHLAANHPTVHAEVLAGQV</sequence>
<evidence type="ECO:0000256" key="4">
    <source>
        <dbReference type="ARBA" id="ARBA00022801"/>
    </source>
</evidence>
<keyword evidence="9" id="KW-1185">Reference proteome</keyword>
<evidence type="ECO:0000256" key="6">
    <source>
        <dbReference type="RuleBase" id="RU004296"/>
    </source>
</evidence>
<keyword evidence="2 6" id="KW-0645">Protease</keyword>
<dbReference type="Pfam" id="PF13365">
    <property type="entry name" value="Trypsin_2"/>
    <property type="match status" value="1"/>
</dbReference>
<dbReference type="Gene3D" id="2.40.10.10">
    <property type="entry name" value="Trypsin-like serine proteases"/>
    <property type="match status" value="2"/>
</dbReference>
<dbReference type="InterPro" id="IPR045432">
    <property type="entry name" value="EAD5"/>
</dbReference>
<reference evidence="8 9" key="1">
    <citation type="submission" date="2018-03" db="EMBL/GenBank/DDBJ databases">
        <title>Genomic Encyclopedia of Type Strains, Phase III (KMG-III): the genomes of soil and plant-associated and newly described type strains.</title>
        <authorList>
            <person name="Whitman W."/>
        </authorList>
    </citation>
    <scope>NUCLEOTIDE SEQUENCE [LARGE SCALE GENOMIC DNA]</scope>
    <source>
        <strain evidence="8 9">CGMCC 4.7097</strain>
    </source>
</reference>
<keyword evidence="3" id="KW-0732">Signal</keyword>
<comment type="caution">
    <text evidence="8">The sequence shown here is derived from an EMBL/GenBank/DDBJ whole genome shotgun (WGS) entry which is preliminary data.</text>
</comment>
<dbReference type="EC" id="3.4.21.-" evidence="6"/>
<protein>
    <recommendedName>
        <fullName evidence="6">Serine protease</fullName>
        <ecNumber evidence="6">3.4.21.-</ecNumber>
    </recommendedName>
</protein>
<dbReference type="PRINTS" id="PR00839">
    <property type="entry name" value="V8PROTEASE"/>
</dbReference>
<dbReference type="InterPro" id="IPR009003">
    <property type="entry name" value="Peptidase_S1_PA"/>
</dbReference>
<name>A0A2P8I0U5_SACCR</name>
<evidence type="ECO:0000256" key="2">
    <source>
        <dbReference type="ARBA" id="ARBA00022670"/>
    </source>
</evidence>
<dbReference type="AlphaFoldDB" id="A0A2P8I0U5"/>
<dbReference type="GO" id="GO:0006508">
    <property type="term" value="P:proteolysis"/>
    <property type="evidence" value="ECO:0007669"/>
    <property type="project" value="UniProtKB-KW"/>
</dbReference>
<accession>A0A2P8I0U5</accession>
<gene>
    <name evidence="8" type="ORF">B0I31_11526</name>
</gene>
<dbReference type="Proteomes" id="UP000241118">
    <property type="component" value="Unassembled WGS sequence"/>
</dbReference>
<evidence type="ECO:0000256" key="1">
    <source>
        <dbReference type="ARBA" id="ARBA00008764"/>
    </source>
</evidence>
<evidence type="ECO:0000313" key="9">
    <source>
        <dbReference type="Proteomes" id="UP000241118"/>
    </source>
</evidence>
<proteinExistence type="inferred from homology"/>
<dbReference type="OrthoDB" id="104542at2"/>
<evidence type="ECO:0000259" key="7">
    <source>
        <dbReference type="Pfam" id="PF19957"/>
    </source>
</evidence>
<evidence type="ECO:0000313" key="8">
    <source>
        <dbReference type="EMBL" id="PSL52074.1"/>
    </source>
</evidence>
<evidence type="ECO:0000256" key="3">
    <source>
        <dbReference type="ARBA" id="ARBA00022729"/>
    </source>
</evidence>
<dbReference type="EMBL" id="PYAX01000015">
    <property type="protein sequence ID" value="PSL52074.1"/>
    <property type="molecule type" value="Genomic_DNA"/>
</dbReference>
<dbReference type="GO" id="GO:0008236">
    <property type="term" value="F:serine-type peptidase activity"/>
    <property type="evidence" value="ECO:0007669"/>
    <property type="project" value="UniProtKB-KW"/>
</dbReference>
<dbReference type="InterPro" id="IPR043504">
    <property type="entry name" value="Peptidase_S1_PA_chymotrypsin"/>
</dbReference>
<dbReference type="PANTHER" id="PTHR36234:SF5">
    <property type="entry name" value="LYSYL ENDOPEPTIDASE"/>
    <property type="match status" value="1"/>
</dbReference>
<keyword evidence="5 6" id="KW-0720">Serine protease</keyword>
<organism evidence="8 9">
    <name type="scientific">Saccharothrix carnea</name>
    <dbReference type="NCBI Taxonomy" id="1280637"/>
    <lineage>
        <taxon>Bacteria</taxon>
        <taxon>Bacillati</taxon>
        <taxon>Actinomycetota</taxon>
        <taxon>Actinomycetes</taxon>
        <taxon>Pseudonocardiales</taxon>
        <taxon>Pseudonocardiaceae</taxon>
        <taxon>Saccharothrix</taxon>
    </lineage>
</organism>
<dbReference type="InterPro" id="IPR008256">
    <property type="entry name" value="Peptidase_S1B"/>
</dbReference>
<dbReference type="RefSeq" id="WP_106619246.1">
    <property type="nucleotide sequence ID" value="NZ_PYAX01000015.1"/>
</dbReference>
<comment type="similarity">
    <text evidence="1 6">Belongs to the peptidase S1B family.</text>
</comment>
<feature type="domain" description="Effector-associated" evidence="7">
    <location>
        <begin position="5"/>
        <end position="150"/>
    </location>
</feature>
<keyword evidence="4 6" id="KW-0378">Hydrolase</keyword>
<dbReference type="SUPFAM" id="SSF50494">
    <property type="entry name" value="Trypsin-like serine proteases"/>
    <property type="match status" value="1"/>
</dbReference>
<dbReference type="Pfam" id="PF19957">
    <property type="entry name" value="EAD5"/>
    <property type="match status" value="1"/>
</dbReference>
<dbReference type="PANTHER" id="PTHR36234">
    <property type="entry name" value="LYSYL ENDOPEPTIDASE"/>
    <property type="match status" value="1"/>
</dbReference>